<dbReference type="Pfam" id="PF08125">
    <property type="entry name" value="Mannitol_dh_C"/>
    <property type="match status" value="1"/>
</dbReference>
<feature type="domain" description="Mannitol dehydrogenase C-terminal" evidence="8">
    <location>
        <begin position="253"/>
        <end position="361"/>
    </location>
</feature>
<evidence type="ECO:0000256" key="6">
    <source>
        <dbReference type="ARBA" id="ARBA00048615"/>
    </source>
</evidence>
<dbReference type="PANTHER" id="PTHR43362:SF1">
    <property type="entry name" value="MANNITOL DEHYDROGENASE 2-RELATED"/>
    <property type="match status" value="1"/>
</dbReference>
<evidence type="ECO:0000256" key="3">
    <source>
        <dbReference type="ARBA" id="ARBA00016219"/>
    </source>
</evidence>
<comment type="similarity">
    <text evidence="1">Belongs to the mannitol dehydrogenase family.</text>
</comment>
<dbReference type="InterPro" id="IPR008927">
    <property type="entry name" value="6-PGluconate_DH-like_C_sf"/>
</dbReference>
<dbReference type="EMBL" id="JAVDUM010000006">
    <property type="protein sequence ID" value="MDR6867105.1"/>
    <property type="molecule type" value="Genomic_DNA"/>
</dbReference>
<sequence>MSGPQRTEHPPPRAVHLGLGAFHRAHQAWYTQRANDARVPADGAVNGAVNDDGPWGIVAFTGRTPDAALRLSAQDGVYTLAERSADGDRTETVQSIVRAVPGSDDRAWLAAVADPEVSVLTVTVTETGYRPGSGPPERIARALAARRAAGAGPLAVVSCDNLLGNGRVLRDAVLARAGTDAGWIADAVSFVDTVVDRITPATTPADIDAVRALTGLDDPAAVVTEPFSEWVLAGAFPAGRPAWEAGGARFVPDVRPYEERKLWLLNAAHSYLAAAGRLAGCDTIAEAFAVPSLRAATEALWADHRAVIDLPPGEVDAWLDALRVRFDNPRIAHRLDQIRRDSTAKIPVRLLAPLTRRETAGLGAGDAQHAALDAWIASLLTLEPTDAADAALARELDALAPSERRNAVIARLTPEGTPA</sequence>
<evidence type="ECO:0000256" key="1">
    <source>
        <dbReference type="ARBA" id="ARBA00006541"/>
    </source>
</evidence>
<dbReference type="PRINTS" id="PR00084">
    <property type="entry name" value="MTLDHDRGNASE"/>
</dbReference>
<dbReference type="PROSITE" id="PS00974">
    <property type="entry name" value="MANNITOL_DHGENASE"/>
    <property type="match status" value="1"/>
</dbReference>
<keyword evidence="10" id="KW-1185">Reference proteome</keyword>
<dbReference type="InterPro" id="IPR013328">
    <property type="entry name" value="6PGD_dom2"/>
</dbReference>
<dbReference type="Proteomes" id="UP001259347">
    <property type="component" value="Unassembled WGS sequence"/>
</dbReference>
<evidence type="ECO:0000259" key="7">
    <source>
        <dbReference type="Pfam" id="PF01232"/>
    </source>
</evidence>
<keyword evidence="5" id="KW-0520">NAD</keyword>
<dbReference type="EC" id="1.1.1.17" evidence="2"/>
<dbReference type="GO" id="GO:0008866">
    <property type="term" value="F:fructuronate reductase activity"/>
    <property type="evidence" value="ECO:0007669"/>
    <property type="project" value="UniProtKB-EC"/>
</dbReference>
<accession>A0ABU1SBY9</accession>
<dbReference type="RefSeq" id="WP_310019572.1">
    <property type="nucleotide sequence ID" value="NZ_JAVDUM010000006.1"/>
</dbReference>
<dbReference type="PANTHER" id="PTHR43362">
    <property type="entry name" value="MANNITOL DEHYDROGENASE DSF1-RELATED"/>
    <property type="match status" value="1"/>
</dbReference>
<gene>
    <name evidence="9" type="ORF">J2Y69_001704</name>
</gene>
<organism evidence="9 10">
    <name type="scientific">Microbacterium resistens</name>
    <dbReference type="NCBI Taxonomy" id="156977"/>
    <lineage>
        <taxon>Bacteria</taxon>
        <taxon>Bacillati</taxon>
        <taxon>Actinomycetota</taxon>
        <taxon>Actinomycetes</taxon>
        <taxon>Micrococcales</taxon>
        <taxon>Microbacteriaceae</taxon>
        <taxon>Microbacterium</taxon>
    </lineage>
</organism>
<protein>
    <recommendedName>
        <fullName evidence="3">Mannitol-1-phosphate 5-dehydrogenase</fullName>
        <ecNumber evidence="2">1.1.1.17</ecNumber>
    </recommendedName>
</protein>
<reference evidence="9 10" key="1">
    <citation type="submission" date="2023-07" db="EMBL/GenBank/DDBJ databases">
        <title>Sorghum-associated microbial communities from plants grown in Nebraska, USA.</title>
        <authorList>
            <person name="Schachtman D."/>
        </authorList>
    </citation>
    <scope>NUCLEOTIDE SEQUENCE [LARGE SCALE GENOMIC DNA]</scope>
    <source>
        <strain evidence="9 10">2980</strain>
    </source>
</reference>
<keyword evidence="4 9" id="KW-0560">Oxidoreductase</keyword>
<name>A0ABU1SBY9_9MICO</name>
<evidence type="ECO:0000313" key="9">
    <source>
        <dbReference type="EMBL" id="MDR6867105.1"/>
    </source>
</evidence>
<comment type="catalytic activity">
    <reaction evidence="6">
        <text>D-mannitol 1-phosphate + NAD(+) = beta-D-fructose 6-phosphate + NADH + H(+)</text>
        <dbReference type="Rhea" id="RHEA:19661"/>
        <dbReference type="ChEBI" id="CHEBI:15378"/>
        <dbReference type="ChEBI" id="CHEBI:57540"/>
        <dbReference type="ChEBI" id="CHEBI:57634"/>
        <dbReference type="ChEBI" id="CHEBI:57945"/>
        <dbReference type="ChEBI" id="CHEBI:61381"/>
        <dbReference type="EC" id="1.1.1.17"/>
    </reaction>
</comment>
<dbReference type="Pfam" id="PF01232">
    <property type="entry name" value="Mannitol_dh"/>
    <property type="match status" value="1"/>
</dbReference>
<dbReference type="Gene3D" id="1.10.1040.10">
    <property type="entry name" value="N-(1-d-carboxylethyl)-l-norvaline Dehydrogenase, domain 2"/>
    <property type="match status" value="1"/>
</dbReference>
<dbReference type="Gene3D" id="3.40.50.720">
    <property type="entry name" value="NAD(P)-binding Rossmann-like Domain"/>
    <property type="match status" value="1"/>
</dbReference>
<comment type="caution">
    <text evidence="9">The sequence shown here is derived from an EMBL/GenBank/DDBJ whole genome shotgun (WGS) entry which is preliminary data.</text>
</comment>
<evidence type="ECO:0000313" key="10">
    <source>
        <dbReference type="Proteomes" id="UP001259347"/>
    </source>
</evidence>
<evidence type="ECO:0000256" key="4">
    <source>
        <dbReference type="ARBA" id="ARBA00023002"/>
    </source>
</evidence>
<dbReference type="InterPro" id="IPR013118">
    <property type="entry name" value="Mannitol_DH_C"/>
</dbReference>
<dbReference type="InterPro" id="IPR013131">
    <property type="entry name" value="Mannitol_DH_N"/>
</dbReference>
<dbReference type="SUPFAM" id="SSF48179">
    <property type="entry name" value="6-phosphogluconate dehydrogenase C-terminal domain-like"/>
    <property type="match status" value="1"/>
</dbReference>
<dbReference type="InterPro" id="IPR000669">
    <property type="entry name" value="Mannitol_DH"/>
</dbReference>
<dbReference type="InterPro" id="IPR050988">
    <property type="entry name" value="Mannitol_DH/Oxidoreductase"/>
</dbReference>
<dbReference type="SUPFAM" id="SSF51735">
    <property type="entry name" value="NAD(P)-binding Rossmann-fold domains"/>
    <property type="match status" value="1"/>
</dbReference>
<evidence type="ECO:0000256" key="5">
    <source>
        <dbReference type="ARBA" id="ARBA00023027"/>
    </source>
</evidence>
<feature type="domain" description="Mannitol dehydrogenase N-terminal" evidence="7">
    <location>
        <begin position="13"/>
        <end position="244"/>
    </location>
</feature>
<evidence type="ECO:0000259" key="8">
    <source>
        <dbReference type="Pfam" id="PF08125"/>
    </source>
</evidence>
<evidence type="ECO:0000256" key="2">
    <source>
        <dbReference type="ARBA" id="ARBA00012939"/>
    </source>
</evidence>
<dbReference type="InterPro" id="IPR023027">
    <property type="entry name" value="Mannitol_DH_CS"/>
</dbReference>
<dbReference type="InterPro" id="IPR036291">
    <property type="entry name" value="NAD(P)-bd_dom_sf"/>
</dbReference>
<proteinExistence type="inferred from homology"/>